<proteinExistence type="predicted"/>
<gene>
    <name evidence="4" type="ORF">J4032_22460</name>
</gene>
<dbReference type="Proteomes" id="UP000828924">
    <property type="component" value="Chromosome"/>
</dbReference>
<feature type="domain" description="ABC transporter" evidence="3">
    <location>
        <begin position="2"/>
        <end position="193"/>
    </location>
</feature>
<dbReference type="PROSITE" id="PS50893">
    <property type="entry name" value="ABC_TRANSPORTER_2"/>
    <property type="match status" value="1"/>
</dbReference>
<dbReference type="InterPro" id="IPR003439">
    <property type="entry name" value="ABC_transporter-like_ATP-bd"/>
</dbReference>
<dbReference type="InterPro" id="IPR027417">
    <property type="entry name" value="P-loop_NTPase"/>
</dbReference>
<feature type="region of interest" description="Disordered" evidence="2">
    <location>
        <begin position="55"/>
        <end position="96"/>
    </location>
</feature>
<name>A0ABY3WMJ2_9ACTN</name>
<keyword evidence="4" id="KW-0547">Nucleotide-binding</keyword>
<dbReference type="SUPFAM" id="SSF52540">
    <property type="entry name" value="P-loop containing nucleoside triphosphate hydrolases"/>
    <property type="match status" value="1"/>
</dbReference>
<dbReference type="Gene3D" id="3.40.50.300">
    <property type="entry name" value="P-loop containing nucleotide triphosphate hydrolases"/>
    <property type="match status" value="1"/>
</dbReference>
<dbReference type="Pfam" id="PF00005">
    <property type="entry name" value="ABC_tran"/>
    <property type="match status" value="1"/>
</dbReference>
<reference evidence="4 5" key="1">
    <citation type="submission" date="2021-03" db="EMBL/GenBank/DDBJ databases">
        <title>Complete genome of Streptomyces formicae strain 1H-GS9 (DSM 100524).</title>
        <authorList>
            <person name="Atanasov K.E."/>
            <person name="Altabella T."/>
            <person name="Ferrer A."/>
        </authorList>
    </citation>
    <scope>NUCLEOTIDE SEQUENCE [LARGE SCALE GENOMIC DNA]</scope>
    <source>
        <strain evidence="4 5">1H-GS9</strain>
    </source>
</reference>
<evidence type="ECO:0000256" key="2">
    <source>
        <dbReference type="SAM" id="MobiDB-lite"/>
    </source>
</evidence>
<accession>A0ABY3WMJ2</accession>
<feature type="compositionally biased region" description="Basic residues" evidence="2">
    <location>
        <begin position="75"/>
        <end position="84"/>
    </location>
</feature>
<feature type="region of interest" description="Disordered" evidence="2">
    <location>
        <begin position="311"/>
        <end position="340"/>
    </location>
</feature>
<protein>
    <submittedName>
        <fullName evidence="4">ABC transporter ATP-binding protein</fullName>
    </submittedName>
</protein>
<organism evidence="4 5">
    <name type="scientific">Streptomyces formicae</name>
    <dbReference type="NCBI Taxonomy" id="1616117"/>
    <lineage>
        <taxon>Bacteria</taxon>
        <taxon>Bacillati</taxon>
        <taxon>Actinomycetota</taxon>
        <taxon>Actinomycetes</taxon>
        <taxon>Kitasatosporales</taxon>
        <taxon>Streptomycetaceae</taxon>
        <taxon>Streptomyces</taxon>
    </lineage>
</organism>
<dbReference type="SUPFAM" id="SSF50331">
    <property type="entry name" value="MOP-like"/>
    <property type="match status" value="1"/>
</dbReference>
<dbReference type="EMBL" id="CP071872">
    <property type="protein sequence ID" value="UNM13859.1"/>
    <property type="molecule type" value="Genomic_DNA"/>
</dbReference>
<dbReference type="PANTHER" id="PTHR42781:SF4">
    <property type="entry name" value="SPERMIDINE_PUTRESCINE IMPORT ATP-BINDING PROTEIN POTA"/>
    <property type="match status" value="1"/>
</dbReference>
<feature type="region of interest" description="Disordered" evidence="2">
    <location>
        <begin position="1"/>
        <end position="41"/>
    </location>
</feature>
<sequence length="340" mass="37922">MVDSRPASTGLREHRVRRPRRLRPRPRQRRTRAPQLRGGLPVVRDLAPHVCLRQRRLPPQTAQGRQGAAGSPHPRGPRTRRARPARQALSARALGGQQQRVALARALAHPPDMLLLDEPFSNLDAKLRDRSRQWLKTLQEHVGVTTVFVTHDQDEALSVSDRIAVLDRGRVRQIGTPTDIYENPADLFVADFVGTANILPATVTRADGHHARIRIDGMEGEITVPHTDKRVGPVRITIRPENIEIHRARTEATPAANTITAKVDNHAYLGDHLRYSIRISNTPVAVTTTRRIEASSLTVSLPAEDIRVFHEETSTEDPSTEALSTEDPSTNEENHHASVR</sequence>
<evidence type="ECO:0000259" key="3">
    <source>
        <dbReference type="PROSITE" id="PS50893"/>
    </source>
</evidence>
<keyword evidence="4" id="KW-0067">ATP-binding</keyword>
<evidence type="ECO:0000256" key="1">
    <source>
        <dbReference type="ARBA" id="ARBA00022448"/>
    </source>
</evidence>
<dbReference type="InterPro" id="IPR008995">
    <property type="entry name" value="Mo/tungstate-bd_C_term_dom"/>
</dbReference>
<dbReference type="GO" id="GO:0005524">
    <property type="term" value="F:ATP binding"/>
    <property type="evidence" value="ECO:0007669"/>
    <property type="project" value="UniProtKB-KW"/>
</dbReference>
<dbReference type="PANTHER" id="PTHR42781">
    <property type="entry name" value="SPERMIDINE/PUTRESCINE IMPORT ATP-BINDING PROTEIN POTA"/>
    <property type="match status" value="1"/>
</dbReference>
<dbReference type="InterPro" id="IPR013611">
    <property type="entry name" value="Transp-assoc_OB_typ2"/>
</dbReference>
<keyword evidence="5" id="KW-1185">Reference proteome</keyword>
<evidence type="ECO:0000313" key="5">
    <source>
        <dbReference type="Proteomes" id="UP000828924"/>
    </source>
</evidence>
<dbReference type="InterPro" id="IPR050093">
    <property type="entry name" value="ABC_SmlMolc_Importer"/>
</dbReference>
<evidence type="ECO:0000313" key="4">
    <source>
        <dbReference type="EMBL" id="UNM13859.1"/>
    </source>
</evidence>
<feature type="compositionally biased region" description="Basic residues" evidence="2">
    <location>
        <begin position="14"/>
        <end position="32"/>
    </location>
</feature>
<keyword evidence="1" id="KW-0813">Transport</keyword>
<dbReference type="Gene3D" id="2.40.50.100">
    <property type="match status" value="1"/>
</dbReference>
<dbReference type="Pfam" id="PF08402">
    <property type="entry name" value="TOBE_2"/>
    <property type="match status" value="1"/>
</dbReference>